<evidence type="ECO:0000256" key="1">
    <source>
        <dbReference type="SAM" id="MobiDB-lite"/>
    </source>
</evidence>
<dbReference type="EMBL" id="CAIJEN010000013">
    <property type="protein sequence ID" value="CAD0092293.1"/>
    <property type="molecule type" value="Genomic_DNA"/>
</dbReference>
<sequence length="78" mass="9077">MKLYGNQEDDLPLDYTEEGRNKEDDLPIDYTFEERIKRAQSKMGDRTAFFYGKNLIFSIHLSWSTSLIPLPSTTESPD</sequence>
<dbReference type="Proteomes" id="UP000716446">
    <property type="component" value="Unassembled WGS sequence"/>
</dbReference>
<reference evidence="2" key="1">
    <citation type="submission" date="2020-06" db="EMBL/GenBank/DDBJ databases">
        <authorList>
            <person name="Onetto C."/>
        </authorList>
    </citation>
    <scope>NUCLEOTIDE SEQUENCE</scope>
</reference>
<name>A0A9N8PEC2_9PEZI</name>
<gene>
    <name evidence="2" type="ORF">AWRI4619_LOCUS7303</name>
</gene>
<organism evidence="2 3">
    <name type="scientific">Aureobasidium vineae</name>
    <dbReference type="NCBI Taxonomy" id="2773715"/>
    <lineage>
        <taxon>Eukaryota</taxon>
        <taxon>Fungi</taxon>
        <taxon>Dikarya</taxon>
        <taxon>Ascomycota</taxon>
        <taxon>Pezizomycotina</taxon>
        <taxon>Dothideomycetes</taxon>
        <taxon>Dothideomycetidae</taxon>
        <taxon>Dothideales</taxon>
        <taxon>Saccotheciaceae</taxon>
        <taxon>Aureobasidium</taxon>
    </lineage>
</organism>
<evidence type="ECO:0000313" key="2">
    <source>
        <dbReference type="EMBL" id="CAD0092293.1"/>
    </source>
</evidence>
<protein>
    <submittedName>
        <fullName evidence="2">Uncharacterized protein</fullName>
    </submittedName>
</protein>
<evidence type="ECO:0000313" key="3">
    <source>
        <dbReference type="Proteomes" id="UP000716446"/>
    </source>
</evidence>
<comment type="caution">
    <text evidence="2">The sequence shown here is derived from an EMBL/GenBank/DDBJ whole genome shotgun (WGS) entry which is preliminary data.</text>
</comment>
<feature type="compositionally biased region" description="Acidic residues" evidence="1">
    <location>
        <begin position="7"/>
        <end position="16"/>
    </location>
</feature>
<accession>A0A9N8PEC2</accession>
<feature type="region of interest" description="Disordered" evidence="1">
    <location>
        <begin position="1"/>
        <end position="22"/>
    </location>
</feature>
<dbReference type="AlphaFoldDB" id="A0A9N8PEC2"/>
<proteinExistence type="predicted"/>
<keyword evidence="3" id="KW-1185">Reference proteome</keyword>